<dbReference type="SUPFAM" id="SSF48695">
    <property type="entry name" value="Multiheme cytochromes"/>
    <property type="match status" value="1"/>
</dbReference>
<dbReference type="InterPro" id="IPR054337">
    <property type="entry name" value="Mtrc-MtrF-like_dom_II/IV"/>
</dbReference>
<comment type="caution">
    <text evidence="2">The sequence shown here is derived from an EMBL/GenBank/DDBJ whole genome shotgun (WGS) entry which is preliminary data.</text>
</comment>
<evidence type="ECO:0000313" key="3">
    <source>
        <dbReference type="Proteomes" id="UP001069090"/>
    </source>
</evidence>
<accession>A0A9J6RP75</accession>
<feature type="domain" description="Outer membrane cytochrome MtrC/MtrF-like" evidence="1">
    <location>
        <begin position="64"/>
        <end position="255"/>
    </location>
</feature>
<proteinExistence type="predicted"/>
<protein>
    <submittedName>
        <fullName evidence="2">Cytochrome C</fullName>
    </submittedName>
</protein>
<reference evidence="2 3" key="1">
    <citation type="submission" date="2022-12" db="EMBL/GenBank/DDBJ databases">
        <title>Dasania phycosphaerae sp. nov., isolated from particulate material of the south coast of Korea.</title>
        <authorList>
            <person name="Jiang Y."/>
        </authorList>
    </citation>
    <scope>NUCLEOTIDE SEQUENCE [LARGE SCALE GENOMIC DNA]</scope>
    <source>
        <strain evidence="2 3">GY-19</strain>
    </source>
</reference>
<organism evidence="2 3">
    <name type="scientific">Dasania phycosphaerae</name>
    <dbReference type="NCBI Taxonomy" id="2950436"/>
    <lineage>
        <taxon>Bacteria</taxon>
        <taxon>Pseudomonadati</taxon>
        <taxon>Pseudomonadota</taxon>
        <taxon>Gammaproteobacteria</taxon>
        <taxon>Cellvibrionales</taxon>
        <taxon>Spongiibacteraceae</taxon>
        <taxon>Dasania</taxon>
    </lineage>
</organism>
<sequence>MKTTLLLVVGIGVVVALLSHYLHSPEVMADIGWEQTVVPGKLSTAHAFLDDNCEACHTPVQGIVRDNCVVCHADDTHILQRQPTAFHADINECAVCHTEHQGRESKISTMDHSALATIGLDTLGQFKDPNHEGVIAKAFLEDLLDSGRRPGPLFVHPDVLAQEALLNCSTCHANDDRHLTLFGQDCVQCHRTDQWSLPEFLHPSNQSRDCNQCHEAPPSHYMQHFKMISAKVAGEPHAPVEQCFACHQSTSWNDIKRAGWYKHH</sequence>
<dbReference type="Pfam" id="PF22113">
    <property type="entry name" value="Mtrc-MtrF_II-IV_dom"/>
    <property type="match status" value="1"/>
</dbReference>
<name>A0A9J6RP75_9GAMM</name>
<dbReference type="Gene3D" id="3.90.10.10">
    <property type="entry name" value="Cytochrome C3"/>
    <property type="match status" value="2"/>
</dbReference>
<evidence type="ECO:0000259" key="1">
    <source>
        <dbReference type="Pfam" id="PF22113"/>
    </source>
</evidence>
<keyword evidence="3" id="KW-1185">Reference proteome</keyword>
<dbReference type="InterPro" id="IPR036280">
    <property type="entry name" value="Multihaem_cyt_sf"/>
</dbReference>
<dbReference type="Proteomes" id="UP001069090">
    <property type="component" value="Unassembled WGS sequence"/>
</dbReference>
<dbReference type="AlphaFoldDB" id="A0A9J6RP75"/>
<dbReference type="RefSeq" id="WP_258331971.1">
    <property type="nucleotide sequence ID" value="NZ_JAPTGG010000009.1"/>
</dbReference>
<gene>
    <name evidence="2" type="ORF">O0V09_11440</name>
</gene>
<dbReference type="EMBL" id="JAPTGG010000009">
    <property type="protein sequence ID" value="MCZ0865821.1"/>
    <property type="molecule type" value="Genomic_DNA"/>
</dbReference>
<evidence type="ECO:0000313" key="2">
    <source>
        <dbReference type="EMBL" id="MCZ0865821.1"/>
    </source>
</evidence>